<evidence type="ECO:0008006" key="3">
    <source>
        <dbReference type="Google" id="ProtNLM"/>
    </source>
</evidence>
<accession>A0AAE1IP17</accession>
<dbReference type="AlphaFoldDB" id="A0AAE1IP17"/>
<dbReference type="PANTHER" id="PTHR48475">
    <property type="entry name" value="RIBONUCLEASE H"/>
    <property type="match status" value="1"/>
</dbReference>
<protein>
    <recommendedName>
        <fullName evidence="3">Reverse transcriptase domain-containing protein</fullName>
    </recommendedName>
</protein>
<sequence length="119" mass="13501">MILVEIGEPSWRRVKAFQGEPENSKVIMVELDLIDEARLTAHCQELATKQLIVTCYNKKVRPRSFRKGDLVLRRADIGNKNAGDGKLAENWEGLYHVKEAFSKGAYTLETLKGNVVKRT</sequence>
<organism evidence="1 2">
    <name type="scientific">Acacia crassicarpa</name>
    <name type="common">northern wattle</name>
    <dbReference type="NCBI Taxonomy" id="499986"/>
    <lineage>
        <taxon>Eukaryota</taxon>
        <taxon>Viridiplantae</taxon>
        <taxon>Streptophyta</taxon>
        <taxon>Embryophyta</taxon>
        <taxon>Tracheophyta</taxon>
        <taxon>Spermatophyta</taxon>
        <taxon>Magnoliopsida</taxon>
        <taxon>eudicotyledons</taxon>
        <taxon>Gunneridae</taxon>
        <taxon>Pentapetalae</taxon>
        <taxon>rosids</taxon>
        <taxon>fabids</taxon>
        <taxon>Fabales</taxon>
        <taxon>Fabaceae</taxon>
        <taxon>Caesalpinioideae</taxon>
        <taxon>mimosoid clade</taxon>
        <taxon>Acacieae</taxon>
        <taxon>Acacia</taxon>
    </lineage>
</organism>
<keyword evidence="2" id="KW-1185">Reference proteome</keyword>
<reference evidence="1" key="1">
    <citation type="submission" date="2023-10" db="EMBL/GenBank/DDBJ databases">
        <title>Chromosome-level genome of the transformable northern wattle, Acacia crassicarpa.</title>
        <authorList>
            <person name="Massaro I."/>
            <person name="Sinha N.R."/>
            <person name="Poethig S."/>
            <person name="Leichty A.R."/>
        </authorList>
    </citation>
    <scope>NUCLEOTIDE SEQUENCE</scope>
    <source>
        <strain evidence="1">Acra3RX</strain>
        <tissue evidence="1">Leaf</tissue>
    </source>
</reference>
<evidence type="ECO:0000313" key="1">
    <source>
        <dbReference type="EMBL" id="KAK4253968.1"/>
    </source>
</evidence>
<comment type="caution">
    <text evidence="1">The sequence shown here is derived from an EMBL/GenBank/DDBJ whole genome shotgun (WGS) entry which is preliminary data.</text>
</comment>
<dbReference type="Proteomes" id="UP001293593">
    <property type="component" value="Unassembled WGS sequence"/>
</dbReference>
<proteinExistence type="predicted"/>
<gene>
    <name evidence="1" type="ORF">QN277_009408</name>
</gene>
<dbReference type="EMBL" id="JAWXYG010000014">
    <property type="protein sequence ID" value="KAK4253968.1"/>
    <property type="molecule type" value="Genomic_DNA"/>
</dbReference>
<dbReference type="PANTHER" id="PTHR48475:SF1">
    <property type="entry name" value="RNASE H TYPE-1 DOMAIN-CONTAINING PROTEIN"/>
    <property type="match status" value="1"/>
</dbReference>
<evidence type="ECO:0000313" key="2">
    <source>
        <dbReference type="Proteomes" id="UP001293593"/>
    </source>
</evidence>
<name>A0AAE1IP17_9FABA</name>